<keyword evidence="4" id="KW-0547">Nucleotide-binding</keyword>
<evidence type="ECO:0000256" key="7">
    <source>
        <dbReference type="ARBA" id="ARBA00023136"/>
    </source>
</evidence>
<feature type="transmembrane region" description="Helical" evidence="9">
    <location>
        <begin position="150"/>
        <end position="168"/>
    </location>
</feature>
<feature type="transmembrane region" description="Helical" evidence="9">
    <location>
        <begin position="52"/>
        <end position="73"/>
    </location>
</feature>
<dbReference type="SUPFAM" id="SSF90123">
    <property type="entry name" value="ABC transporter transmembrane region"/>
    <property type="match status" value="1"/>
</dbReference>
<dbReference type="InterPro" id="IPR039421">
    <property type="entry name" value="Type_1_exporter"/>
</dbReference>
<evidence type="ECO:0000256" key="9">
    <source>
        <dbReference type="SAM" id="Phobius"/>
    </source>
</evidence>
<keyword evidence="7 9" id="KW-0472">Membrane</keyword>
<evidence type="ECO:0000313" key="12">
    <source>
        <dbReference type="EMBL" id="UXI66272.1"/>
    </source>
</evidence>
<keyword evidence="6 9" id="KW-1133">Transmembrane helix</keyword>
<name>A0ABY6B911_9GAMM</name>
<evidence type="ECO:0000256" key="3">
    <source>
        <dbReference type="ARBA" id="ARBA00022692"/>
    </source>
</evidence>
<dbReference type="InterPro" id="IPR011527">
    <property type="entry name" value="ABC1_TM_dom"/>
</dbReference>
<dbReference type="Proteomes" id="UP001064632">
    <property type="component" value="Chromosome"/>
</dbReference>
<dbReference type="PROSITE" id="PS50929">
    <property type="entry name" value="ABC_TM1F"/>
    <property type="match status" value="1"/>
</dbReference>
<dbReference type="InterPro" id="IPR027417">
    <property type="entry name" value="P-loop_NTPase"/>
</dbReference>
<keyword evidence="13" id="KW-1185">Reference proteome</keyword>
<dbReference type="Gene3D" id="3.40.630.10">
    <property type="entry name" value="Zn peptidases"/>
    <property type="match status" value="1"/>
</dbReference>
<dbReference type="InterPro" id="IPR015856">
    <property type="entry name" value="ABC_transpr_CbiO/EcfA_su"/>
</dbReference>
<dbReference type="EMBL" id="CP104694">
    <property type="protein sequence ID" value="UXI66272.1"/>
    <property type="molecule type" value="Genomic_DNA"/>
</dbReference>
<dbReference type="InterPro" id="IPR007484">
    <property type="entry name" value="Peptidase_M28"/>
</dbReference>
<evidence type="ECO:0000256" key="8">
    <source>
        <dbReference type="SAM" id="MobiDB-lite"/>
    </source>
</evidence>
<keyword evidence="3 9" id="KW-0812">Transmembrane</keyword>
<dbReference type="PROSITE" id="PS50893">
    <property type="entry name" value="ABC_TRANSPORTER_2"/>
    <property type="match status" value="1"/>
</dbReference>
<evidence type="ECO:0000259" key="11">
    <source>
        <dbReference type="PROSITE" id="PS50929"/>
    </source>
</evidence>
<evidence type="ECO:0000259" key="10">
    <source>
        <dbReference type="PROSITE" id="PS50893"/>
    </source>
</evidence>
<dbReference type="InterPro" id="IPR003439">
    <property type="entry name" value="ABC_transporter-like_ATP-bd"/>
</dbReference>
<feature type="transmembrane region" description="Helical" evidence="9">
    <location>
        <begin position="991"/>
        <end position="1021"/>
    </location>
</feature>
<feature type="domain" description="ABC transmembrane type-1" evidence="11">
    <location>
        <begin position="17"/>
        <end position="186"/>
    </location>
</feature>
<dbReference type="SMART" id="SM00382">
    <property type="entry name" value="AAA"/>
    <property type="match status" value="1"/>
</dbReference>
<protein>
    <submittedName>
        <fullName evidence="12">Cyclic peptide export ABC transporter</fullName>
    </submittedName>
</protein>
<dbReference type="InterPro" id="IPR005898">
    <property type="entry name" value="Cyc_pep_transpt_SyrD/YojI"/>
</dbReference>
<dbReference type="SUPFAM" id="SSF52540">
    <property type="entry name" value="P-loop containing nucleoside triphosphate hydrolases"/>
    <property type="match status" value="1"/>
</dbReference>
<evidence type="ECO:0000256" key="4">
    <source>
        <dbReference type="ARBA" id="ARBA00022741"/>
    </source>
</evidence>
<feature type="transmembrane region" description="Helical" evidence="9">
    <location>
        <begin position="891"/>
        <end position="912"/>
    </location>
</feature>
<reference evidence="12" key="1">
    <citation type="submission" date="2022-09" db="EMBL/GenBank/DDBJ databases">
        <title>Tahibacter sp. nov., isolated from a fresh water.</title>
        <authorList>
            <person name="Baek J.H."/>
            <person name="Lee J.K."/>
            <person name="Kim J.M."/>
            <person name="Jeon C.O."/>
        </authorList>
    </citation>
    <scope>NUCLEOTIDE SEQUENCE</scope>
    <source>
        <strain evidence="12">W38</strain>
    </source>
</reference>
<sequence>MPGSSAQWFALRDMLPSMLFAAALSAVAAAVGIFVIAEIGRSISASAPRMGFWSAALLLLGLLVLNTSARYLLSTLAQDATLRIRRDLITRFMGASVRRIEEIGPPRVYSALTVDAYQVAHALASIPIALFSTLLLLCGIGYVAYLSWKLVLFVLGVAGIGVAVSVVFQRRAARILNDERHTQDSLIEAYEALAYGKKEFMLSERRRSRFLHRDMESLLETIRRAVVRSDLHWEISGQWTEIFLLLLLVMMVSLPSALLGLDKAVLAQTLLVTFYLRGPVGSLINVMQRFTYARVALRRLDELVLDDDTTPQTPVPVAESIELRGVGFSYRDERARPLFSVGPIDLVVRRGEVTFITGGNGSGKSTLCKLICGLYAPESGQLLADGNPVASALHLRERFAALFFDYFPFPTLPLSVEHLTPGRRAAIETLLADFGLDGKTALQGNRWSQTRLSTGQRRRLALISTLAEDKDIYLFDEPAADQDPHFRRFLYTQVIPALKRENKAVIVVSHDEAFFATADHLYVLSDGQFRRSREDVASPVAEGDRWQIPAALAIDPAEGAASPSTTEEPSLPTLLRGRPGSRRVATVLAMGLVLLAAAIPNLGTRGVESTDDVAVGRAAQRYLATWLGEQQPHPTGSLRNDAMADRLENDLRLAGFSVENQRATDCDTRQCVSLRNIIASRLPDSSRPALVISAHYDSAPAGPGAADNGLGVAAVMAFAQSSFVRENVTQNLILLFTDAEEQGARGAKAFVNQHPLANRAGYVVNLDSLGAAGPLVAYDLGAIPATTFAVALKSAAGLSYSGAIGALYRLMPNTTDLSVYSRAGIAGVSLGHVVGDGGYHLSGDRLERLDEAQFTRLAAVLRASAHTYWNSAPLPAGLPAVIGARVAGIHLWMPVAVMWGLLLVAIAVIAFTARRWQPHQLAALGLRTLWTLGVVSVALVAGAAFDAAAQALGISAPVIRMGWPIVSAVALAAALRFAGQSEYATPANACVLSLVALLLSWFAPGLALPVVTGTVFFVLAWRYLPQYPLVAPALAFVASWPLLQDAIVQVAGVSRLPAPGLGAALWLVVWLPWSGSGRVAMPATRGFAMLGALAAAVAVQFFAVSQLDSRDTPTYNTDRIVRRDSNQAYESVRGDSATIPDGFERRDAALFPWSGESSQVFRRVECCGAIERLGQFEVRSRTLRLTLASHRGANSLTIAVPSPAQLRAIVLDDGQRIDATGLIKTGGYQLFVLRDGLDVRRTLTLEFVGAAALPEDVYVAVESYVDTAATRPSGFTSSHLPDRVLVVDTVATGFLPLPGTAP</sequence>
<evidence type="ECO:0000256" key="6">
    <source>
        <dbReference type="ARBA" id="ARBA00022989"/>
    </source>
</evidence>
<dbReference type="Pfam" id="PF00005">
    <property type="entry name" value="ABC_tran"/>
    <property type="match status" value="1"/>
</dbReference>
<dbReference type="Gene3D" id="3.40.50.300">
    <property type="entry name" value="P-loop containing nucleotide triphosphate hydrolases"/>
    <property type="match status" value="1"/>
</dbReference>
<keyword evidence="2" id="KW-0813">Transport</keyword>
<accession>A0ABY6B911</accession>
<dbReference type="NCBIfam" id="TIGR01194">
    <property type="entry name" value="cyc_pep_trnsptr"/>
    <property type="match status" value="1"/>
</dbReference>
<feature type="transmembrane region" description="Helical" evidence="9">
    <location>
        <begin position="924"/>
        <end position="949"/>
    </location>
</feature>
<feature type="transmembrane region" description="Helical" evidence="9">
    <location>
        <begin position="119"/>
        <end position="143"/>
    </location>
</feature>
<feature type="transmembrane region" description="Helical" evidence="9">
    <location>
        <begin position="1027"/>
        <end position="1043"/>
    </location>
</feature>
<dbReference type="PANTHER" id="PTHR24221">
    <property type="entry name" value="ATP-BINDING CASSETTE SUB-FAMILY B"/>
    <property type="match status" value="1"/>
</dbReference>
<evidence type="ECO:0000313" key="13">
    <source>
        <dbReference type="Proteomes" id="UP001064632"/>
    </source>
</evidence>
<comment type="subcellular location">
    <subcellularLocation>
        <location evidence="1">Cell membrane</location>
        <topology evidence="1">Multi-pass membrane protein</topology>
    </subcellularLocation>
</comment>
<dbReference type="Gene3D" id="1.20.1560.10">
    <property type="entry name" value="ABC transporter type 1, transmembrane domain"/>
    <property type="match status" value="1"/>
</dbReference>
<feature type="transmembrane region" description="Helical" evidence="9">
    <location>
        <begin position="1055"/>
        <end position="1073"/>
    </location>
</feature>
<dbReference type="Pfam" id="PF04389">
    <property type="entry name" value="Peptidase_M28"/>
    <property type="match status" value="1"/>
</dbReference>
<gene>
    <name evidence="12" type="ORF">N4264_16115</name>
</gene>
<feature type="transmembrane region" description="Helical" evidence="9">
    <location>
        <begin position="1085"/>
        <end position="1104"/>
    </location>
</feature>
<dbReference type="InterPro" id="IPR003593">
    <property type="entry name" value="AAA+_ATPase"/>
</dbReference>
<organism evidence="12 13">
    <name type="scientific">Tahibacter amnicola</name>
    <dbReference type="NCBI Taxonomy" id="2976241"/>
    <lineage>
        <taxon>Bacteria</taxon>
        <taxon>Pseudomonadati</taxon>
        <taxon>Pseudomonadota</taxon>
        <taxon>Gammaproteobacteria</taxon>
        <taxon>Lysobacterales</taxon>
        <taxon>Rhodanobacteraceae</taxon>
        <taxon>Tahibacter</taxon>
    </lineage>
</organism>
<evidence type="ECO:0000256" key="5">
    <source>
        <dbReference type="ARBA" id="ARBA00022840"/>
    </source>
</evidence>
<feature type="region of interest" description="Disordered" evidence="8">
    <location>
        <begin position="557"/>
        <end position="577"/>
    </location>
</feature>
<feature type="transmembrane region" description="Helical" evidence="9">
    <location>
        <begin position="961"/>
        <end position="979"/>
    </location>
</feature>
<dbReference type="InterPro" id="IPR036640">
    <property type="entry name" value="ABC1_TM_sf"/>
</dbReference>
<dbReference type="SUPFAM" id="SSF53187">
    <property type="entry name" value="Zn-dependent exopeptidases"/>
    <property type="match status" value="1"/>
</dbReference>
<feature type="transmembrane region" description="Helical" evidence="9">
    <location>
        <begin position="20"/>
        <end position="40"/>
    </location>
</feature>
<keyword evidence="5" id="KW-0067">ATP-binding</keyword>
<evidence type="ECO:0000256" key="1">
    <source>
        <dbReference type="ARBA" id="ARBA00004651"/>
    </source>
</evidence>
<dbReference type="CDD" id="cd03225">
    <property type="entry name" value="ABC_cobalt_CbiO_domain1"/>
    <property type="match status" value="1"/>
</dbReference>
<dbReference type="PANTHER" id="PTHR24221:SF654">
    <property type="entry name" value="ATP-BINDING CASSETTE SUB-FAMILY B MEMBER 6"/>
    <property type="match status" value="1"/>
</dbReference>
<dbReference type="Pfam" id="PF00664">
    <property type="entry name" value="ABC_membrane"/>
    <property type="match status" value="1"/>
</dbReference>
<dbReference type="RefSeq" id="WP_261693256.1">
    <property type="nucleotide sequence ID" value="NZ_CP104694.1"/>
</dbReference>
<feature type="domain" description="ABC transporter" evidence="10">
    <location>
        <begin position="321"/>
        <end position="551"/>
    </location>
</feature>
<evidence type="ECO:0000256" key="2">
    <source>
        <dbReference type="ARBA" id="ARBA00022448"/>
    </source>
</evidence>
<proteinExistence type="predicted"/>